<dbReference type="Gene3D" id="3.40.50.2300">
    <property type="match status" value="1"/>
</dbReference>
<dbReference type="PANTHER" id="PTHR44591">
    <property type="entry name" value="STRESS RESPONSE REGULATOR PROTEIN 1"/>
    <property type="match status" value="1"/>
</dbReference>
<comment type="caution">
    <text evidence="4">The sequence shown here is derived from an EMBL/GenBank/DDBJ whole genome shotgun (WGS) entry which is preliminary data.</text>
</comment>
<dbReference type="InterPro" id="IPR050595">
    <property type="entry name" value="Bact_response_regulator"/>
</dbReference>
<proteinExistence type="predicted"/>
<sequence>MAKILVVEDTPDTRQMMVDLLENLGHTAIEARDGVEGVRVALSDRPDLILLDLMMPTASGDSALSFMRGTPNLSDIPIIVVSAHPDVEQIATQLGANGWLAKPIRYDELRRSINYILSQTSASSSNG</sequence>
<organism evidence="4 5">
    <name type="scientific">Candidatus Thermofonsia Clade 1 bacterium</name>
    <dbReference type="NCBI Taxonomy" id="2364210"/>
    <lineage>
        <taxon>Bacteria</taxon>
        <taxon>Bacillati</taxon>
        <taxon>Chloroflexota</taxon>
        <taxon>Candidatus Thermofontia</taxon>
        <taxon>Candidatus Thermofonsia Clade 1</taxon>
    </lineage>
</organism>
<reference evidence="4 5" key="1">
    <citation type="submission" date="2017-11" db="EMBL/GenBank/DDBJ databases">
        <title>Evolution of Phototrophy in the Chloroflexi Phylum Driven by Horizontal Gene Transfer.</title>
        <authorList>
            <person name="Ward L.M."/>
            <person name="Hemp J."/>
            <person name="Shih P.M."/>
            <person name="Mcglynn S.E."/>
            <person name="Fischer W."/>
        </authorList>
    </citation>
    <scope>NUCLEOTIDE SEQUENCE [LARGE SCALE GENOMIC DNA]</scope>
    <source>
        <strain evidence="4">CP2_2F</strain>
    </source>
</reference>
<dbReference type="GO" id="GO:0000160">
    <property type="term" value="P:phosphorelay signal transduction system"/>
    <property type="evidence" value="ECO:0007669"/>
    <property type="project" value="InterPro"/>
</dbReference>
<dbReference type="SUPFAM" id="SSF52172">
    <property type="entry name" value="CheY-like"/>
    <property type="match status" value="1"/>
</dbReference>
<dbReference type="Proteomes" id="UP000228921">
    <property type="component" value="Unassembled WGS sequence"/>
</dbReference>
<dbReference type="AlphaFoldDB" id="A0A2M8P3U9"/>
<dbReference type="InterPro" id="IPR001789">
    <property type="entry name" value="Sig_transdc_resp-reg_receiver"/>
</dbReference>
<dbReference type="SMART" id="SM00448">
    <property type="entry name" value="REC"/>
    <property type="match status" value="1"/>
</dbReference>
<accession>A0A2M8P3U9</accession>
<keyword evidence="1 2" id="KW-0597">Phosphoprotein</keyword>
<evidence type="ECO:0000256" key="1">
    <source>
        <dbReference type="ARBA" id="ARBA00022553"/>
    </source>
</evidence>
<evidence type="ECO:0000313" key="4">
    <source>
        <dbReference type="EMBL" id="PJF32213.1"/>
    </source>
</evidence>
<dbReference type="EMBL" id="PGTK01000001">
    <property type="protein sequence ID" value="PJF32213.1"/>
    <property type="molecule type" value="Genomic_DNA"/>
</dbReference>
<feature type="modified residue" description="4-aspartylphosphate" evidence="2">
    <location>
        <position position="52"/>
    </location>
</feature>
<dbReference type="InterPro" id="IPR011006">
    <property type="entry name" value="CheY-like_superfamily"/>
</dbReference>
<dbReference type="PANTHER" id="PTHR44591:SF23">
    <property type="entry name" value="CHEY SUBFAMILY"/>
    <property type="match status" value="1"/>
</dbReference>
<evidence type="ECO:0000259" key="3">
    <source>
        <dbReference type="PROSITE" id="PS50110"/>
    </source>
</evidence>
<dbReference type="Pfam" id="PF00072">
    <property type="entry name" value="Response_reg"/>
    <property type="match status" value="1"/>
</dbReference>
<evidence type="ECO:0000313" key="5">
    <source>
        <dbReference type="Proteomes" id="UP000228921"/>
    </source>
</evidence>
<feature type="domain" description="Response regulatory" evidence="3">
    <location>
        <begin position="3"/>
        <end position="117"/>
    </location>
</feature>
<name>A0A2M8P3U9_9CHLR</name>
<evidence type="ECO:0000256" key="2">
    <source>
        <dbReference type="PROSITE-ProRule" id="PRU00169"/>
    </source>
</evidence>
<dbReference type="PROSITE" id="PS50110">
    <property type="entry name" value="RESPONSE_REGULATORY"/>
    <property type="match status" value="1"/>
</dbReference>
<protein>
    <submittedName>
        <fullName evidence="4">Two-component system response regulator</fullName>
    </submittedName>
</protein>
<gene>
    <name evidence="4" type="ORF">CUN51_00880</name>
</gene>